<dbReference type="Gene3D" id="3.40.47.10">
    <property type="match status" value="1"/>
</dbReference>
<keyword evidence="10" id="KW-1185">Reference proteome</keyword>
<proteinExistence type="inferred from homology"/>
<dbReference type="FunFam" id="3.40.47.10:FF:000013">
    <property type="entry name" value="Acetyl-CoA acetyltransferase"/>
    <property type="match status" value="1"/>
</dbReference>
<feature type="domain" description="Thiolase C-terminal" evidence="8">
    <location>
        <begin position="276"/>
        <end position="397"/>
    </location>
</feature>
<dbReference type="RefSeq" id="WP_091160918.1">
    <property type="nucleotide sequence ID" value="NZ_FNOT01000016.1"/>
</dbReference>
<feature type="active site" description="Proton acceptor" evidence="4">
    <location>
        <position position="385"/>
    </location>
</feature>
<dbReference type="EMBL" id="FNOT01000016">
    <property type="protein sequence ID" value="SDZ01697.1"/>
    <property type="molecule type" value="Genomic_DNA"/>
</dbReference>
<comment type="similarity">
    <text evidence="1 5">Belongs to the thiolase-like superfamily. Thiolase family.</text>
</comment>
<dbReference type="NCBIfam" id="TIGR01930">
    <property type="entry name" value="AcCoA-C-Actrans"/>
    <property type="match status" value="1"/>
</dbReference>
<dbReference type="InterPro" id="IPR020613">
    <property type="entry name" value="Thiolase_CS"/>
</dbReference>
<gene>
    <name evidence="9" type="ORF">SAMN05660209_04378</name>
</gene>
<dbReference type="Proteomes" id="UP000198921">
    <property type="component" value="Unassembled WGS sequence"/>
</dbReference>
<dbReference type="AlphaFoldDB" id="A0A1H3PL17"/>
<dbReference type="InterPro" id="IPR016039">
    <property type="entry name" value="Thiolase-like"/>
</dbReference>
<evidence type="ECO:0000313" key="10">
    <source>
        <dbReference type="Proteomes" id="UP000198921"/>
    </source>
</evidence>
<reference evidence="10" key="1">
    <citation type="submission" date="2016-10" db="EMBL/GenBank/DDBJ databases">
        <authorList>
            <person name="Varghese N."/>
            <person name="Submissions S."/>
        </authorList>
    </citation>
    <scope>NUCLEOTIDE SEQUENCE [LARGE SCALE GENOMIC DNA]</scope>
    <source>
        <strain evidence="10">DSM 45422</strain>
    </source>
</reference>
<evidence type="ECO:0000256" key="1">
    <source>
        <dbReference type="ARBA" id="ARBA00010982"/>
    </source>
</evidence>
<evidence type="ECO:0000256" key="2">
    <source>
        <dbReference type="ARBA" id="ARBA00022679"/>
    </source>
</evidence>
<feature type="active site" description="Proton acceptor" evidence="4">
    <location>
        <position position="355"/>
    </location>
</feature>
<dbReference type="PROSITE" id="PS00737">
    <property type="entry name" value="THIOLASE_2"/>
    <property type="match status" value="1"/>
</dbReference>
<dbReference type="InterPro" id="IPR020616">
    <property type="entry name" value="Thiolase_N"/>
</dbReference>
<feature type="region of interest" description="Disordered" evidence="6">
    <location>
        <begin position="215"/>
        <end position="234"/>
    </location>
</feature>
<dbReference type="InterPro" id="IPR002155">
    <property type="entry name" value="Thiolase"/>
</dbReference>
<dbReference type="PIRSF" id="PIRSF000429">
    <property type="entry name" value="Ac-CoA_Ac_transf"/>
    <property type="match status" value="1"/>
</dbReference>
<dbReference type="InterPro" id="IPR020617">
    <property type="entry name" value="Thiolase_C"/>
</dbReference>
<name>A0A1H3PL17_9ACTN</name>
<dbReference type="Pfam" id="PF02803">
    <property type="entry name" value="Thiolase_C"/>
    <property type="match status" value="1"/>
</dbReference>
<evidence type="ECO:0000256" key="5">
    <source>
        <dbReference type="RuleBase" id="RU003557"/>
    </source>
</evidence>
<organism evidence="9 10">
    <name type="scientific">Geodermatophilus africanus</name>
    <dbReference type="NCBI Taxonomy" id="1137993"/>
    <lineage>
        <taxon>Bacteria</taxon>
        <taxon>Bacillati</taxon>
        <taxon>Actinomycetota</taxon>
        <taxon>Actinomycetes</taxon>
        <taxon>Geodermatophilales</taxon>
        <taxon>Geodermatophilaceae</taxon>
        <taxon>Geodermatophilus</taxon>
    </lineage>
</organism>
<evidence type="ECO:0000259" key="7">
    <source>
        <dbReference type="Pfam" id="PF00108"/>
    </source>
</evidence>
<keyword evidence="3 5" id="KW-0012">Acyltransferase</keyword>
<evidence type="ECO:0000259" key="8">
    <source>
        <dbReference type="Pfam" id="PF02803"/>
    </source>
</evidence>
<sequence length="400" mass="41342">MPEPGNTVVVAAARTPIGRAYKGSLVDVHPEDLLLTAVRAVLADTPGLDPAELDEVLLGCSLAAGEQGGNLARVLAVELGLDGVPGTTLNRYCASSMQTTRMADHAIRVGDGELYLSLGLESVSRVRQPGPDPLPDERPRAFQGLAPVQPWQDPRERGALPDVFLGMGETAENVADLTGTTRQQMDEYAARSQELAAAATASGFWKSEIAPVTRPDGTVVDTDDSPRPGTTVEGLAGLQPVFRPDGRVTAGNSCPLNDGAAAMLLASERAAQRLGLTPLARIVSTSVFALSPEIMGLGTVGASRKALAAAGLTVDDLDLVEINEAFAAMVVPSFGQLGVPLDKVNVNGGAIALGHPFGMSGARITCTLLNGLRTSGGRYGLQTMCVAGGQGMAMVVENLA</sequence>
<evidence type="ECO:0000313" key="9">
    <source>
        <dbReference type="EMBL" id="SDZ01697.1"/>
    </source>
</evidence>
<evidence type="ECO:0000256" key="3">
    <source>
        <dbReference type="ARBA" id="ARBA00023315"/>
    </source>
</evidence>
<dbReference type="PANTHER" id="PTHR18919">
    <property type="entry name" value="ACETYL-COA C-ACYLTRANSFERASE"/>
    <property type="match status" value="1"/>
</dbReference>
<keyword evidence="2 5" id="KW-0808">Transferase</keyword>
<dbReference type="PANTHER" id="PTHR18919:SF134">
    <property type="entry name" value="BETA-KETOACYL COA THIOLASE FADA3-RELATED"/>
    <property type="match status" value="1"/>
</dbReference>
<evidence type="ECO:0000256" key="6">
    <source>
        <dbReference type="SAM" id="MobiDB-lite"/>
    </source>
</evidence>
<feature type="active site" description="Acyl-thioester intermediate" evidence="4">
    <location>
        <position position="93"/>
    </location>
</feature>
<dbReference type="OrthoDB" id="3204099at2"/>
<dbReference type="CDD" id="cd00751">
    <property type="entry name" value="thiolase"/>
    <property type="match status" value="1"/>
</dbReference>
<dbReference type="SUPFAM" id="SSF53901">
    <property type="entry name" value="Thiolase-like"/>
    <property type="match status" value="2"/>
</dbReference>
<feature type="domain" description="Thiolase N-terminal" evidence="7">
    <location>
        <begin position="8"/>
        <end position="268"/>
    </location>
</feature>
<evidence type="ECO:0000256" key="4">
    <source>
        <dbReference type="PIRSR" id="PIRSR000429-1"/>
    </source>
</evidence>
<dbReference type="STRING" id="1137993.SAMN05660209_04378"/>
<accession>A0A1H3PL17</accession>
<protein>
    <submittedName>
        <fullName evidence="9">Acetyl-CoA C-acetyltransferase</fullName>
    </submittedName>
</protein>
<dbReference type="GO" id="GO:0016747">
    <property type="term" value="F:acyltransferase activity, transferring groups other than amino-acyl groups"/>
    <property type="evidence" value="ECO:0007669"/>
    <property type="project" value="InterPro"/>
</dbReference>
<dbReference type="NCBIfam" id="NF005890">
    <property type="entry name" value="PRK07851.1"/>
    <property type="match status" value="1"/>
</dbReference>
<dbReference type="Pfam" id="PF00108">
    <property type="entry name" value="Thiolase_N"/>
    <property type="match status" value="1"/>
</dbReference>